<evidence type="ECO:0000256" key="1">
    <source>
        <dbReference type="SAM" id="MobiDB-lite"/>
    </source>
</evidence>
<feature type="region of interest" description="Disordered" evidence="1">
    <location>
        <begin position="29"/>
        <end position="52"/>
    </location>
</feature>
<evidence type="ECO:0000313" key="4">
    <source>
        <dbReference type="Proteomes" id="UP000190744"/>
    </source>
</evidence>
<name>A0A1S9RMX1_PENBI</name>
<feature type="compositionally biased region" description="Basic residues" evidence="1">
    <location>
        <begin position="499"/>
        <end position="509"/>
    </location>
</feature>
<organism evidence="3 4">
    <name type="scientific">Penicillium brasilianum</name>
    <dbReference type="NCBI Taxonomy" id="104259"/>
    <lineage>
        <taxon>Eukaryota</taxon>
        <taxon>Fungi</taxon>
        <taxon>Dikarya</taxon>
        <taxon>Ascomycota</taxon>
        <taxon>Pezizomycotina</taxon>
        <taxon>Eurotiomycetes</taxon>
        <taxon>Eurotiomycetidae</taxon>
        <taxon>Eurotiales</taxon>
        <taxon>Aspergillaceae</taxon>
        <taxon>Penicillium</taxon>
    </lineage>
</organism>
<feature type="compositionally biased region" description="Low complexity" evidence="1">
    <location>
        <begin position="89"/>
        <end position="99"/>
    </location>
</feature>
<evidence type="ECO:0000313" key="3">
    <source>
        <dbReference type="EMBL" id="OOQ86721.1"/>
    </source>
</evidence>
<feature type="compositionally biased region" description="Polar residues" evidence="1">
    <location>
        <begin position="463"/>
        <end position="472"/>
    </location>
</feature>
<feature type="compositionally biased region" description="Basic residues" evidence="1">
    <location>
        <begin position="366"/>
        <end position="375"/>
    </location>
</feature>
<dbReference type="EMBL" id="LJBN01000135">
    <property type="protein sequence ID" value="OOQ86721.1"/>
    <property type="molecule type" value="Genomic_DNA"/>
</dbReference>
<comment type="caution">
    <text evidence="3">The sequence shown here is derived from an EMBL/GenBank/DDBJ whole genome shotgun (WGS) entry which is preliminary data.</text>
</comment>
<gene>
    <name evidence="3" type="ORF">PEBR_22106</name>
</gene>
<feature type="compositionally biased region" description="Polar residues" evidence="1">
    <location>
        <begin position="480"/>
        <end position="497"/>
    </location>
</feature>
<feature type="compositionally biased region" description="Polar residues" evidence="1">
    <location>
        <begin position="146"/>
        <end position="155"/>
    </location>
</feature>
<feature type="region of interest" description="Disordered" evidence="1">
    <location>
        <begin position="73"/>
        <end position="594"/>
    </location>
</feature>
<feature type="compositionally biased region" description="Basic residues" evidence="1">
    <location>
        <begin position="544"/>
        <end position="556"/>
    </location>
</feature>
<evidence type="ECO:0000259" key="2">
    <source>
        <dbReference type="Pfam" id="PF20994"/>
    </source>
</evidence>
<reference evidence="4" key="1">
    <citation type="submission" date="2015-09" db="EMBL/GenBank/DDBJ databases">
        <authorList>
            <person name="Fill T.P."/>
            <person name="Baretta J.F."/>
            <person name="de Almeida L.G."/>
            <person name="Rocha M."/>
            <person name="de Souza D.H."/>
            <person name="Malavazi I."/>
            <person name="Cerdeira L.T."/>
            <person name="Hong H."/>
            <person name="Samborskyy M."/>
            <person name="de Vasconcelos A.T."/>
            <person name="Leadlay P."/>
            <person name="Rodrigues-Filho E."/>
        </authorList>
    </citation>
    <scope>NUCLEOTIDE SEQUENCE [LARGE SCALE GENOMIC DNA]</scope>
    <source>
        <strain evidence="4">LaBioMMi 136</strain>
    </source>
</reference>
<feature type="domain" description="Inner kinetochore subunit AME1" evidence="2">
    <location>
        <begin position="585"/>
        <end position="822"/>
    </location>
</feature>
<dbReference type="AlphaFoldDB" id="A0A1S9RMX1"/>
<proteinExistence type="predicted"/>
<feature type="compositionally biased region" description="Polar residues" evidence="1">
    <location>
        <begin position="376"/>
        <end position="389"/>
    </location>
</feature>
<sequence length="830" mass="90322">MDRPRWTFLGPTAAAVFCFSNINTTRLSRRRSSTMASTREERLQMRQRGAGTHKTKAIDFGFSFAGAATGPSDSAALPLFPEPIQPSQTETAPPATTTPLGSQTDSRIERTPGSARNAQPERPSPYDIPADGESAQQRSNKRRKISQPSQESTTLARPPLAASGNWLSKTAQNGDKEPPPRVNVDASPTETLVPATHSGTKLQPEISVDDHTHTEGAQGKNGAGRGPATISEPSQNNATTPDRSRPSKVPLRQKQPIVDPILPPTSSQQKRRKSRSPQQDEVSPKDDQARPAKRPSRKSTSPATRSDNQSSSDVTETSQPLTADASASANAVQQQIETARPITAAIDSGDQADQRPPSRDNVQAKSKPRRTRNVKGKSSQENVNSQTAGQVLEAQMRDEPVDATSQASSKTKRTRRRASPAQTTADMNAAEEANVESEADVPQVPEISQSEAVPRTTRLRQKPSPSGKTARTTAVEDVSRTPTGSTASTGKTSNAVTRQGRKASKKRGTRPQSESVEPEQDASQEPEPTPQADVHTETEAGPSKSRRDRSNKRKGKQAAEPEGTPTEEQPDTEAAQELRRKTRQPRGETVPVTVHRLANASALGALYASAEGSGDEDEESPDGLVSRLNTTLPTRGGVNPADVLGQICRETLEKTLDKLKTGIENETNTQKRAEWSRKRKAVEAFGLELDNRLLDLSEILDSNFVLGMQLRKAKRDMMDLRTHLYKVRKERESIAIQMDAVRAKHMEEESAKTARNTINNSLHSLEMALDRSQHRGEPSTEVSPGDIEFMLRTVADDVSCRAPGAQGGLLNQIRAFNQQLEATARRLERS</sequence>
<feature type="compositionally biased region" description="Polar residues" evidence="1">
    <location>
        <begin position="231"/>
        <end position="241"/>
    </location>
</feature>
<accession>A0A1S9RMX1</accession>
<dbReference type="Proteomes" id="UP000190744">
    <property type="component" value="Unassembled WGS sequence"/>
</dbReference>
<feature type="compositionally biased region" description="Polar residues" evidence="1">
    <location>
        <begin position="298"/>
        <end position="337"/>
    </location>
</feature>
<dbReference type="InterPro" id="IPR048743">
    <property type="entry name" value="AME1"/>
</dbReference>
<dbReference type="Pfam" id="PF20994">
    <property type="entry name" value="CENPU"/>
    <property type="match status" value="1"/>
</dbReference>
<protein>
    <recommendedName>
        <fullName evidence="2">Inner kinetochore subunit AME1 domain-containing protein</fullName>
    </recommendedName>
</protein>